<dbReference type="Pfam" id="PF00319">
    <property type="entry name" value="SRF-TF"/>
    <property type="match status" value="1"/>
</dbReference>
<keyword evidence="2" id="KW-0805">Transcription regulation</keyword>
<dbReference type="PROSITE" id="PS50066">
    <property type="entry name" value="MADS_BOX_2"/>
    <property type="match status" value="1"/>
</dbReference>
<keyword evidence="4" id="KW-0804">Transcription</keyword>
<evidence type="ECO:0000256" key="4">
    <source>
        <dbReference type="ARBA" id="ARBA00023163"/>
    </source>
</evidence>
<feature type="compositionally biased region" description="Low complexity" evidence="6">
    <location>
        <begin position="190"/>
        <end position="209"/>
    </location>
</feature>
<dbReference type="InterPro" id="IPR033897">
    <property type="entry name" value="SRF-like_MADS-box"/>
</dbReference>
<dbReference type="GO" id="GO:0000981">
    <property type="term" value="F:DNA-binding transcription factor activity, RNA polymerase II-specific"/>
    <property type="evidence" value="ECO:0007669"/>
    <property type="project" value="InterPro"/>
</dbReference>
<protein>
    <submittedName>
        <fullName evidence="8">SRF-type transcription factor (DNA-binding and dimerization domain)-domain-containing protein</fullName>
    </submittedName>
</protein>
<dbReference type="EMBL" id="JAULSR010000006">
    <property type="protein sequence ID" value="KAK0615786.1"/>
    <property type="molecule type" value="Genomic_DNA"/>
</dbReference>
<reference evidence="8" key="1">
    <citation type="submission" date="2023-06" db="EMBL/GenBank/DDBJ databases">
        <title>Genome-scale phylogeny and comparative genomics of the fungal order Sordariales.</title>
        <authorList>
            <consortium name="Lawrence Berkeley National Laboratory"/>
            <person name="Hensen N."/>
            <person name="Bonometti L."/>
            <person name="Westerberg I."/>
            <person name="Brannstrom I.O."/>
            <person name="Guillou S."/>
            <person name="Cros-Aarteil S."/>
            <person name="Calhoun S."/>
            <person name="Haridas S."/>
            <person name="Kuo A."/>
            <person name="Mondo S."/>
            <person name="Pangilinan J."/>
            <person name="Riley R."/>
            <person name="LaButti K."/>
            <person name="Andreopoulos B."/>
            <person name="Lipzen A."/>
            <person name="Chen C."/>
            <person name="Yanf M."/>
            <person name="Daum C."/>
            <person name="Ng V."/>
            <person name="Clum A."/>
            <person name="Steindorff A."/>
            <person name="Ohm R."/>
            <person name="Martin F."/>
            <person name="Silar P."/>
            <person name="Natvig D."/>
            <person name="Lalanne C."/>
            <person name="Gautier V."/>
            <person name="Ament-velasquez S.L."/>
            <person name="Kruys A."/>
            <person name="Hutchinson M.I."/>
            <person name="Powell A.J."/>
            <person name="Barry K."/>
            <person name="Miller A.N."/>
            <person name="Grigoriev I.V."/>
            <person name="Debuchy R."/>
            <person name="Gladieux P."/>
            <person name="Thoren M.H."/>
            <person name="Johannesson H."/>
        </authorList>
    </citation>
    <scope>NUCLEOTIDE SEQUENCE</scope>
    <source>
        <strain evidence="8">SMH3391-2</strain>
    </source>
</reference>
<dbReference type="FunFam" id="3.40.1810.10:FF:000002">
    <property type="entry name" value="Serum response factor b"/>
    <property type="match status" value="1"/>
</dbReference>
<evidence type="ECO:0000313" key="8">
    <source>
        <dbReference type="EMBL" id="KAK0615786.1"/>
    </source>
</evidence>
<dbReference type="Gene3D" id="3.40.1810.10">
    <property type="entry name" value="Transcription factor, MADS-box"/>
    <property type="match status" value="1"/>
</dbReference>
<dbReference type="PROSITE" id="PS00350">
    <property type="entry name" value="MADS_BOX_1"/>
    <property type="match status" value="1"/>
</dbReference>
<evidence type="ECO:0000256" key="2">
    <source>
        <dbReference type="ARBA" id="ARBA00023015"/>
    </source>
</evidence>
<dbReference type="PRINTS" id="PR00404">
    <property type="entry name" value="MADSDOMAIN"/>
</dbReference>
<dbReference type="AlphaFoldDB" id="A0AA40BVZ9"/>
<comment type="subcellular location">
    <subcellularLocation>
        <location evidence="1">Nucleus</location>
    </subcellularLocation>
</comment>
<feature type="non-terminal residue" evidence="8">
    <location>
        <position position="222"/>
    </location>
</feature>
<evidence type="ECO:0000313" key="9">
    <source>
        <dbReference type="Proteomes" id="UP001174934"/>
    </source>
</evidence>
<feature type="domain" description="MADS-box" evidence="7">
    <location>
        <begin position="55"/>
        <end position="115"/>
    </location>
</feature>
<dbReference type="SMART" id="SM00432">
    <property type="entry name" value="MADS"/>
    <property type="match status" value="1"/>
</dbReference>
<organism evidence="8 9">
    <name type="scientific">Bombardia bombarda</name>
    <dbReference type="NCBI Taxonomy" id="252184"/>
    <lineage>
        <taxon>Eukaryota</taxon>
        <taxon>Fungi</taxon>
        <taxon>Dikarya</taxon>
        <taxon>Ascomycota</taxon>
        <taxon>Pezizomycotina</taxon>
        <taxon>Sordariomycetes</taxon>
        <taxon>Sordariomycetidae</taxon>
        <taxon>Sordariales</taxon>
        <taxon>Lasiosphaeriaceae</taxon>
        <taxon>Bombardia</taxon>
    </lineage>
</organism>
<dbReference type="CDD" id="cd00266">
    <property type="entry name" value="MADS_SRF_like"/>
    <property type="match status" value="1"/>
</dbReference>
<keyword evidence="9" id="KW-1185">Reference proteome</keyword>
<dbReference type="GO" id="GO:0000987">
    <property type="term" value="F:cis-regulatory region sequence-specific DNA binding"/>
    <property type="evidence" value="ECO:0007669"/>
    <property type="project" value="InterPro"/>
</dbReference>
<dbReference type="InterPro" id="IPR036879">
    <property type="entry name" value="TF_MADSbox_sf"/>
</dbReference>
<evidence type="ECO:0000256" key="3">
    <source>
        <dbReference type="ARBA" id="ARBA00023125"/>
    </source>
</evidence>
<keyword evidence="5" id="KW-0539">Nucleus</keyword>
<gene>
    <name evidence="8" type="ORF">B0T17DRAFT_457579</name>
</gene>
<dbReference type="GO" id="GO:0046983">
    <property type="term" value="F:protein dimerization activity"/>
    <property type="evidence" value="ECO:0007669"/>
    <property type="project" value="InterPro"/>
</dbReference>
<dbReference type="InterPro" id="IPR050142">
    <property type="entry name" value="MADS-box/MEF2_TF"/>
</dbReference>
<dbReference type="Proteomes" id="UP001174934">
    <property type="component" value="Unassembled WGS sequence"/>
</dbReference>
<name>A0AA40BVZ9_9PEZI</name>
<proteinExistence type="predicted"/>
<dbReference type="InterPro" id="IPR002100">
    <property type="entry name" value="TF_MADSbox"/>
</dbReference>
<dbReference type="PANTHER" id="PTHR48019">
    <property type="entry name" value="SERUM RESPONSE FACTOR HOMOLOG"/>
    <property type="match status" value="1"/>
</dbReference>
<accession>A0AA40BVZ9</accession>
<feature type="region of interest" description="Disordered" evidence="6">
    <location>
        <begin position="139"/>
        <end position="222"/>
    </location>
</feature>
<dbReference type="SUPFAM" id="SSF55455">
    <property type="entry name" value="SRF-like"/>
    <property type="match status" value="1"/>
</dbReference>
<sequence>MADITDQHDQTSPTELDEAHSVGNGNSGAGETRGTKRARPSTADDDEDDDEKGGRERRKIEIKFISDKSRRHITFSKRKAGIMKKAYELSVLTGTQVLLLVVSETGLVYTFTTPKLQPLVTKAEGKNLIQACLNAPEPAAGNENGVDDSNAVDSPEEIPNTHLPPQASRSGIPQSHMPPGYMPSVGMDPQQQLAYSNYVQQQQQRGGQYMPSSSLQQHASHQ</sequence>
<evidence type="ECO:0000256" key="5">
    <source>
        <dbReference type="ARBA" id="ARBA00023242"/>
    </source>
</evidence>
<evidence type="ECO:0000259" key="7">
    <source>
        <dbReference type="PROSITE" id="PS50066"/>
    </source>
</evidence>
<dbReference type="GO" id="GO:0045944">
    <property type="term" value="P:positive regulation of transcription by RNA polymerase II"/>
    <property type="evidence" value="ECO:0007669"/>
    <property type="project" value="InterPro"/>
</dbReference>
<evidence type="ECO:0000256" key="6">
    <source>
        <dbReference type="SAM" id="MobiDB-lite"/>
    </source>
</evidence>
<comment type="caution">
    <text evidence="8">The sequence shown here is derived from an EMBL/GenBank/DDBJ whole genome shotgun (WGS) entry which is preliminary data.</text>
</comment>
<dbReference type="GO" id="GO:0005634">
    <property type="term" value="C:nucleus"/>
    <property type="evidence" value="ECO:0007669"/>
    <property type="project" value="UniProtKB-SubCell"/>
</dbReference>
<evidence type="ECO:0000256" key="1">
    <source>
        <dbReference type="ARBA" id="ARBA00004123"/>
    </source>
</evidence>
<keyword evidence="3" id="KW-0238">DNA-binding</keyword>
<feature type="compositionally biased region" description="Polar residues" evidence="6">
    <location>
        <begin position="210"/>
        <end position="222"/>
    </location>
</feature>
<feature type="region of interest" description="Disordered" evidence="6">
    <location>
        <begin position="1"/>
        <end position="57"/>
    </location>
</feature>